<proteinExistence type="predicted"/>
<evidence type="ECO:0000313" key="3">
    <source>
        <dbReference type="EnsemblPlants" id="KRH75675"/>
    </source>
</evidence>
<dbReference type="AlphaFoldDB" id="A0A0R0LFQ6"/>
<dbReference type="EnsemblPlants" id="KRH75675">
    <property type="protein sequence ID" value="KRH75675"/>
    <property type="gene ID" value="GLYMA_01G100500"/>
</dbReference>
<feature type="compositionally biased region" description="Basic and acidic residues" evidence="1">
    <location>
        <begin position="49"/>
        <end position="79"/>
    </location>
</feature>
<evidence type="ECO:0000256" key="1">
    <source>
        <dbReference type="SAM" id="MobiDB-lite"/>
    </source>
</evidence>
<dbReference type="EMBL" id="CM000834">
    <property type="protein sequence ID" value="KRH75675.1"/>
    <property type="molecule type" value="Genomic_DNA"/>
</dbReference>
<evidence type="ECO:0000313" key="4">
    <source>
        <dbReference type="Proteomes" id="UP000008827"/>
    </source>
</evidence>
<gene>
    <name evidence="2" type="ORF">GLYMA_01G100500</name>
</gene>
<name>A0A0R0LFQ6_SOYBN</name>
<sequence>MLHTMMKFLTYPIFTPFPRSLSSNLEFNASRSDEKGFEGASGGKQSTTKVEKDKFIHENHPAYNEARRNEVKEKNKTRH</sequence>
<reference evidence="3" key="2">
    <citation type="submission" date="2018-02" db="UniProtKB">
        <authorList>
            <consortium name="EnsemblPlants"/>
        </authorList>
    </citation>
    <scope>IDENTIFICATION</scope>
    <source>
        <strain evidence="3">Williams 82</strain>
    </source>
</reference>
<dbReference type="Gramene" id="KRH75675">
    <property type="protein sequence ID" value="KRH75675"/>
    <property type="gene ID" value="GLYMA_01G100500"/>
</dbReference>
<reference evidence="2 3" key="1">
    <citation type="journal article" date="2010" name="Nature">
        <title>Genome sequence of the palaeopolyploid soybean.</title>
        <authorList>
            <person name="Schmutz J."/>
            <person name="Cannon S.B."/>
            <person name="Schlueter J."/>
            <person name="Ma J."/>
            <person name="Mitros T."/>
            <person name="Nelson W."/>
            <person name="Hyten D.L."/>
            <person name="Song Q."/>
            <person name="Thelen J.J."/>
            <person name="Cheng J."/>
            <person name="Xu D."/>
            <person name="Hellsten U."/>
            <person name="May G.D."/>
            <person name="Yu Y."/>
            <person name="Sakurai T."/>
            <person name="Umezawa T."/>
            <person name="Bhattacharyya M.K."/>
            <person name="Sandhu D."/>
            <person name="Valliyodan B."/>
            <person name="Lindquist E."/>
            <person name="Peto M."/>
            <person name="Grant D."/>
            <person name="Shu S."/>
            <person name="Goodstein D."/>
            <person name="Barry K."/>
            <person name="Futrell-Griggs M."/>
            <person name="Abernathy B."/>
            <person name="Du J."/>
            <person name="Tian Z."/>
            <person name="Zhu L."/>
            <person name="Gill N."/>
            <person name="Joshi T."/>
            <person name="Libault M."/>
            <person name="Sethuraman A."/>
            <person name="Zhang X.-C."/>
            <person name="Shinozaki K."/>
            <person name="Nguyen H.T."/>
            <person name="Wing R.A."/>
            <person name="Cregan P."/>
            <person name="Specht J."/>
            <person name="Grimwood J."/>
            <person name="Rokhsar D."/>
            <person name="Stacey G."/>
            <person name="Shoemaker R.C."/>
            <person name="Jackson S.A."/>
        </authorList>
    </citation>
    <scope>NUCLEOTIDE SEQUENCE</scope>
    <source>
        <strain evidence="3">cv. Williams 82</strain>
        <tissue evidence="2">Callus</tissue>
    </source>
</reference>
<reference evidence="2" key="3">
    <citation type="submission" date="2018-07" db="EMBL/GenBank/DDBJ databases">
        <title>WGS assembly of Glycine max.</title>
        <authorList>
            <person name="Schmutz J."/>
            <person name="Cannon S."/>
            <person name="Schlueter J."/>
            <person name="Ma J."/>
            <person name="Mitros T."/>
            <person name="Nelson W."/>
            <person name="Hyten D."/>
            <person name="Song Q."/>
            <person name="Thelen J."/>
            <person name="Cheng J."/>
            <person name="Xu D."/>
            <person name="Hellsten U."/>
            <person name="May G."/>
            <person name="Yu Y."/>
            <person name="Sakurai T."/>
            <person name="Umezawa T."/>
            <person name="Bhattacharyya M."/>
            <person name="Sandhu D."/>
            <person name="Valliyodan B."/>
            <person name="Lindquist E."/>
            <person name="Peto M."/>
            <person name="Grant D."/>
            <person name="Shu S."/>
            <person name="Goodstein D."/>
            <person name="Barry K."/>
            <person name="Futrell-Griggs M."/>
            <person name="Abernathy B."/>
            <person name="Du J."/>
            <person name="Tian Z."/>
            <person name="Zhu L."/>
            <person name="Gill N."/>
            <person name="Joshi T."/>
            <person name="Libault M."/>
            <person name="Sethuraman A."/>
            <person name="Zhang X."/>
            <person name="Shinozaki K."/>
            <person name="Nguyen H."/>
            <person name="Wing R."/>
            <person name="Cregan P."/>
            <person name="Specht J."/>
            <person name="Grimwood J."/>
            <person name="Rokhsar D."/>
            <person name="Stacey G."/>
            <person name="Shoemaker R."/>
            <person name="Jackson S."/>
        </authorList>
    </citation>
    <scope>NUCLEOTIDE SEQUENCE</scope>
    <source>
        <tissue evidence="2">Callus</tissue>
    </source>
</reference>
<dbReference type="Proteomes" id="UP000008827">
    <property type="component" value="Chromosome 1"/>
</dbReference>
<feature type="region of interest" description="Disordered" evidence="1">
    <location>
        <begin position="30"/>
        <end position="79"/>
    </location>
</feature>
<protein>
    <submittedName>
        <fullName evidence="2 3">Uncharacterized protein</fullName>
    </submittedName>
</protein>
<dbReference type="InParanoid" id="A0A0R0LFQ6"/>
<accession>A0A0R0LFQ6</accession>
<organism evidence="2">
    <name type="scientific">Glycine max</name>
    <name type="common">Soybean</name>
    <name type="synonym">Glycine hispida</name>
    <dbReference type="NCBI Taxonomy" id="3847"/>
    <lineage>
        <taxon>Eukaryota</taxon>
        <taxon>Viridiplantae</taxon>
        <taxon>Streptophyta</taxon>
        <taxon>Embryophyta</taxon>
        <taxon>Tracheophyta</taxon>
        <taxon>Spermatophyta</taxon>
        <taxon>Magnoliopsida</taxon>
        <taxon>eudicotyledons</taxon>
        <taxon>Gunneridae</taxon>
        <taxon>Pentapetalae</taxon>
        <taxon>rosids</taxon>
        <taxon>fabids</taxon>
        <taxon>Fabales</taxon>
        <taxon>Fabaceae</taxon>
        <taxon>Papilionoideae</taxon>
        <taxon>50 kb inversion clade</taxon>
        <taxon>NPAAA clade</taxon>
        <taxon>indigoferoid/millettioid clade</taxon>
        <taxon>Phaseoleae</taxon>
        <taxon>Glycine</taxon>
        <taxon>Glycine subgen. Soja</taxon>
    </lineage>
</organism>
<dbReference type="PANTHER" id="PTHR36410">
    <property type="entry name" value="EXPRESSED PROTEIN"/>
    <property type="match status" value="1"/>
</dbReference>
<keyword evidence="4" id="KW-1185">Reference proteome</keyword>
<evidence type="ECO:0000313" key="2">
    <source>
        <dbReference type="EMBL" id="KRH75675.1"/>
    </source>
</evidence>
<dbReference type="PANTHER" id="PTHR36410:SF1">
    <property type="entry name" value="EXPRESSED PROTEIN"/>
    <property type="match status" value="1"/>
</dbReference>